<proteinExistence type="predicted"/>
<sequence>METSAFHESFLTETQTNETLKAKHQRWKEQHESFDSNVIRSDTNISNVQMSPVSDVKSRDNSRMRTHLQRDQKPIQMSERMQRRNRNRITLHSLAKYKILVLNVQQNQTQVQLNGSQSKLKPILMTMTEQVGSIQGTAAGFNTSGMNSHSMYTSTLQQQDEQMSQIPVISNLSPDLSFENTDYKATSKLMGSNNLQLHNRFFALRRQRVLLKHTQNTQVQSPSISKNRFLPPAVRQNYLNATQILPRPERLIYSPNSNDGVKRVSGKFQILKITADAGGFQANIENQLGSTIDTASNQLKNFSRFSNRTNRESRGMSYVDRGYRNQPNIEESRPDSKQVIYCQGQSFDSKFTNDELPHHSPKYTPVNQNQPLTARQFDVDYASNYEKINQIMVDQHQHIIKVHNTSDQIESS</sequence>
<accession>A0A078B229</accession>
<reference evidence="2 3" key="1">
    <citation type="submission" date="2014-06" db="EMBL/GenBank/DDBJ databases">
        <authorList>
            <person name="Swart Estienne"/>
        </authorList>
    </citation>
    <scope>NUCLEOTIDE SEQUENCE [LARGE SCALE GENOMIC DNA]</scope>
    <source>
        <strain evidence="2 3">130c</strain>
    </source>
</reference>
<feature type="compositionally biased region" description="Basic and acidic residues" evidence="1">
    <location>
        <begin position="56"/>
        <end position="73"/>
    </location>
</feature>
<feature type="region of interest" description="Disordered" evidence="1">
    <location>
        <begin position="52"/>
        <end position="81"/>
    </location>
</feature>
<keyword evidence="3" id="KW-1185">Reference proteome</keyword>
<organism evidence="2 3">
    <name type="scientific">Stylonychia lemnae</name>
    <name type="common">Ciliate</name>
    <dbReference type="NCBI Taxonomy" id="5949"/>
    <lineage>
        <taxon>Eukaryota</taxon>
        <taxon>Sar</taxon>
        <taxon>Alveolata</taxon>
        <taxon>Ciliophora</taxon>
        <taxon>Intramacronucleata</taxon>
        <taxon>Spirotrichea</taxon>
        <taxon>Stichotrichia</taxon>
        <taxon>Sporadotrichida</taxon>
        <taxon>Oxytrichidae</taxon>
        <taxon>Stylonychinae</taxon>
        <taxon>Stylonychia</taxon>
    </lineage>
</organism>
<dbReference type="Proteomes" id="UP000039865">
    <property type="component" value="Unassembled WGS sequence"/>
</dbReference>
<protein>
    <submittedName>
        <fullName evidence="2">Uncharacterized protein</fullName>
    </submittedName>
</protein>
<dbReference type="AlphaFoldDB" id="A0A078B229"/>
<name>A0A078B229_STYLE</name>
<dbReference type="EMBL" id="CCKQ01016738">
    <property type="protein sequence ID" value="CDW88605.1"/>
    <property type="molecule type" value="Genomic_DNA"/>
</dbReference>
<evidence type="ECO:0000256" key="1">
    <source>
        <dbReference type="SAM" id="MobiDB-lite"/>
    </source>
</evidence>
<dbReference type="InParanoid" id="A0A078B229"/>
<evidence type="ECO:0000313" key="3">
    <source>
        <dbReference type="Proteomes" id="UP000039865"/>
    </source>
</evidence>
<evidence type="ECO:0000313" key="2">
    <source>
        <dbReference type="EMBL" id="CDW88605.1"/>
    </source>
</evidence>
<gene>
    <name evidence="2" type="primary">Contig6900.g333</name>
    <name evidence="2" type="ORF">STYLEM_17727</name>
</gene>